<evidence type="ECO:0000256" key="6">
    <source>
        <dbReference type="ARBA" id="ARBA00023128"/>
    </source>
</evidence>
<evidence type="ECO:0000313" key="12">
    <source>
        <dbReference type="RefSeq" id="XP_011200341.2"/>
    </source>
</evidence>
<evidence type="ECO:0000313" key="11">
    <source>
        <dbReference type="Proteomes" id="UP001652620"/>
    </source>
</evidence>
<reference evidence="12" key="1">
    <citation type="submission" date="2025-08" db="UniProtKB">
        <authorList>
            <consortium name="RefSeq"/>
        </authorList>
    </citation>
    <scope>IDENTIFICATION</scope>
    <source>
        <tissue evidence="12">Adult</tissue>
    </source>
</reference>
<keyword evidence="7" id="KW-0687">Ribonucleoprotein</keyword>
<evidence type="ECO:0000256" key="9">
    <source>
        <dbReference type="ARBA" id="ARBA00035130"/>
    </source>
</evidence>
<keyword evidence="4" id="KW-0809">Transit peptide</keyword>
<dbReference type="GO" id="GO:0005763">
    <property type="term" value="C:mitochondrial small ribosomal subunit"/>
    <property type="evidence" value="ECO:0007669"/>
    <property type="project" value="UniProtKB-ARBA"/>
</dbReference>
<dbReference type="Gene3D" id="4.10.640.10">
    <property type="entry name" value="Ribosomal protein S18"/>
    <property type="match status" value="1"/>
</dbReference>
<dbReference type="GeneID" id="105224066"/>
<comment type="similarity">
    <text evidence="2">Belongs to the bacterial ribosomal protein bS18 family. Mitochondrion-specific ribosomal protein mS40 subfamily.</text>
</comment>
<dbReference type="GO" id="GO:0003735">
    <property type="term" value="F:structural constituent of ribosome"/>
    <property type="evidence" value="ECO:0007669"/>
    <property type="project" value="InterPro"/>
</dbReference>
<comment type="subcellular location">
    <subcellularLocation>
        <location evidence="1">Mitochondrion</location>
    </subcellularLocation>
</comment>
<dbReference type="Pfam" id="PF01084">
    <property type="entry name" value="Ribosomal_S18"/>
    <property type="match status" value="1"/>
</dbReference>
<evidence type="ECO:0000256" key="4">
    <source>
        <dbReference type="ARBA" id="ARBA00022946"/>
    </source>
</evidence>
<keyword evidence="11" id="KW-1185">Reference proteome</keyword>
<dbReference type="InterPro" id="IPR036870">
    <property type="entry name" value="Ribosomal_bS18_sf"/>
</dbReference>
<dbReference type="RefSeq" id="XP_011200341.2">
    <property type="nucleotide sequence ID" value="XM_011202039.4"/>
</dbReference>
<dbReference type="SUPFAM" id="SSF46911">
    <property type="entry name" value="Ribosomal protein S18"/>
    <property type="match status" value="1"/>
</dbReference>
<accession>A0A6I9UWZ5</accession>
<dbReference type="InterPro" id="IPR040054">
    <property type="entry name" value="MRPS18B"/>
</dbReference>
<dbReference type="FunCoup" id="A0A6I9UWZ5">
    <property type="interactions" value="609"/>
</dbReference>
<evidence type="ECO:0000256" key="5">
    <source>
        <dbReference type="ARBA" id="ARBA00022980"/>
    </source>
</evidence>
<evidence type="ECO:0000256" key="10">
    <source>
        <dbReference type="ARBA" id="ARBA00035515"/>
    </source>
</evidence>
<keyword evidence="6" id="KW-0496">Mitochondrion</keyword>
<evidence type="ECO:0000256" key="7">
    <source>
        <dbReference type="ARBA" id="ARBA00023274"/>
    </source>
</evidence>
<gene>
    <name evidence="12" type="primary">LOC105224066</name>
</gene>
<keyword evidence="5 12" id="KW-0689">Ribosomal protein</keyword>
<dbReference type="PANTHER" id="PTHR13329:SF2">
    <property type="entry name" value="SMALL RIBOSOMAL SUBUNIT PROTEIN MS40"/>
    <property type="match status" value="1"/>
</dbReference>
<evidence type="ECO:0000256" key="1">
    <source>
        <dbReference type="ARBA" id="ARBA00004173"/>
    </source>
</evidence>
<evidence type="ECO:0000256" key="8">
    <source>
        <dbReference type="ARBA" id="ARBA00032055"/>
    </source>
</evidence>
<dbReference type="InParanoid" id="A0A6I9UWZ5"/>
<dbReference type="Proteomes" id="UP001652620">
    <property type="component" value="Unplaced"/>
</dbReference>
<evidence type="ECO:0000256" key="2">
    <source>
        <dbReference type="ARBA" id="ARBA00006136"/>
    </source>
</evidence>
<protein>
    <recommendedName>
        <fullName evidence="9">Small ribosomal subunit protein mS40</fullName>
    </recommendedName>
    <alternativeName>
        <fullName evidence="8">28S ribosomal protein S18-2, mitochondrial</fullName>
    </alternativeName>
    <alternativeName>
        <fullName evidence="10">28S ribosomal protein S18b, mitochondrial</fullName>
    </alternativeName>
</protein>
<evidence type="ECO:0000256" key="3">
    <source>
        <dbReference type="ARBA" id="ARBA00022553"/>
    </source>
</evidence>
<name>A0A6I9UWZ5_BACDO</name>
<dbReference type="OrthoDB" id="21463at2759"/>
<dbReference type="KEGG" id="bdr:105224066"/>
<keyword evidence="3" id="KW-0597">Phosphoprotein</keyword>
<dbReference type="InterPro" id="IPR001648">
    <property type="entry name" value="Ribosomal_bS18"/>
</dbReference>
<proteinExistence type="inferred from homology"/>
<sequence>MITILRAISRNLINEKFSVVNRVCFPQQLTYFHSGATLRCDVKPEENVNSSESNNLTADEIKKRQNDRTQVIPVETSMRYLKSSAYKETYGDQLVWEQYRRNHKGAIPPRKTRKTCIRKGVISTGNPCPICRDEYLVLDHRNIDLLQQFISPHTGQILSYSKTGLCQKKHFQLTVAVERARDYGLITFDVPFREFDLDEYYGKAEVKKE</sequence>
<dbReference type="AlphaFoldDB" id="A0A6I9UWZ5"/>
<organism evidence="11 12">
    <name type="scientific">Bactrocera dorsalis</name>
    <name type="common">Oriental fruit fly</name>
    <name type="synonym">Dacus dorsalis</name>
    <dbReference type="NCBI Taxonomy" id="27457"/>
    <lineage>
        <taxon>Eukaryota</taxon>
        <taxon>Metazoa</taxon>
        <taxon>Ecdysozoa</taxon>
        <taxon>Arthropoda</taxon>
        <taxon>Hexapoda</taxon>
        <taxon>Insecta</taxon>
        <taxon>Pterygota</taxon>
        <taxon>Neoptera</taxon>
        <taxon>Endopterygota</taxon>
        <taxon>Diptera</taxon>
        <taxon>Brachycera</taxon>
        <taxon>Muscomorpha</taxon>
        <taxon>Tephritoidea</taxon>
        <taxon>Tephritidae</taxon>
        <taxon>Bactrocera</taxon>
        <taxon>Bactrocera</taxon>
    </lineage>
</organism>
<dbReference type="GO" id="GO:0032543">
    <property type="term" value="P:mitochondrial translation"/>
    <property type="evidence" value="ECO:0007669"/>
    <property type="project" value="InterPro"/>
</dbReference>
<dbReference type="PANTHER" id="PTHR13329">
    <property type="entry name" value="MITOCHONDRIAL RIBOSOMAL PROTEIN S18B"/>
    <property type="match status" value="1"/>
</dbReference>